<reference evidence="2 3" key="1">
    <citation type="submission" date="2016-10" db="EMBL/GenBank/DDBJ databases">
        <authorList>
            <person name="de Groot N.N."/>
        </authorList>
    </citation>
    <scope>NUCLEOTIDE SEQUENCE [LARGE SCALE GENOMIC DNA]</scope>
    <source>
        <strain evidence="2 3">DSM 16199</strain>
    </source>
</reference>
<name>A0A1I4BNV6_9RHOB</name>
<gene>
    <name evidence="2" type="ORF">SAMN04488004_10144</name>
</gene>
<dbReference type="STRING" id="195913.SAMN04488004_10144"/>
<accession>A0A1I4BNV6</accession>
<evidence type="ECO:0000313" key="3">
    <source>
        <dbReference type="Proteomes" id="UP000199550"/>
    </source>
</evidence>
<dbReference type="AlphaFoldDB" id="A0A1I4BNV6"/>
<dbReference type="Proteomes" id="UP000199550">
    <property type="component" value="Unassembled WGS sequence"/>
</dbReference>
<dbReference type="Pfam" id="PF09860">
    <property type="entry name" value="DUF2087"/>
    <property type="match status" value="1"/>
</dbReference>
<sequence length="175" mass="19651">MSRSPIPLVIDDLSQFATQLRGHWPSSDVTQTQALGLIAQAAGYRNHQHLKASQPPPLPALDKQALNRVKGALAVFDDSARMTRWPLKTSVQRLCLAWFWTRLPDRADMTENEVNAVLKANEVFGDHVLLRRCLIEHKMATRTVDGATYRRIGRSPDAEERAVIKALSERAMSKV</sequence>
<keyword evidence="3" id="KW-1185">Reference proteome</keyword>
<protein>
    <recommendedName>
        <fullName evidence="1">DUF2087 domain-containing protein</fullName>
    </recommendedName>
</protein>
<dbReference type="OrthoDB" id="6867569at2"/>
<dbReference type="InterPro" id="IPR018656">
    <property type="entry name" value="DUF2087"/>
</dbReference>
<evidence type="ECO:0000259" key="1">
    <source>
        <dbReference type="Pfam" id="PF09860"/>
    </source>
</evidence>
<feature type="domain" description="DUF2087" evidence="1">
    <location>
        <begin position="81"/>
        <end position="151"/>
    </location>
</feature>
<organism evidence="2 3">
    <name type="scientific">Loktanella salsilacus</name>
    <dbReference type="NCBI Taxonomy" id="195913"/>
    <lineage>
        <taxon>Bacteria</taxon>
        <taxon>Pseudomonadati</taxon>
        <taxon>Pseudomonadota</taxon>
        <taxon>Alphaproteobacteria</taxon>
        <taxon>Rhodobacterales</taxon>
        <taxon>Roseobacteraceae</taxon>
        <taxon>Loktanella</taxon>
    </lineage>
</organism>
<proteinExistence type="predicted"/>
<evidence type="ECO:0000313" key="2">
    <source>
        <dbReference type="EMBL" id="SFK69877.1"/>
    </source>
</evidence>
<dbReference type="EMBL" id="FOTF01000001">
    <property type="protein sequence ID" value="SFK69877.1"/>
    <property type="molecule type" value="Genomic_DNA"/>
</dbReference>
<dbReference type="RefSeq" id="WP_090183933.1">
    <property type="nucleotide sequence ID" value="NZ_CP072991.1"/>
</dbReference>